<dbReference type="Pfam" id="PF13531">
    <property type="entry name" value="SBP_bac_11"/>
    <property type="match status" value="1"/>
</dbReference>
<dbReference type="PANTHER" id="PTHR30632:SF11">
    <property type="entry name" value="BLR4797 PROTEIN"/>
    <property type="match status" value="1"/>
</dbReference>
<dbReference type="Proteomes" id="UP001314635">
    <property type="component" value="Unassembled WGS sequence"/>
</dbReference>
<name>A0ABS5G1X2_9BRAD</name>
<reference evidence="2" key="1">
    <citation type="journal article" date="2021" name="ISME J.">
        <title>Evolutionary origin and ecological implication of a unique nif island in free-living Bradyrhizobium lineages.</title>
        <authorList>
            <person name="Tao J."/>
        </authorList>
    </citation>
    <scope>NUCLEOTIDE SEQUENCE [LARGE SCALE GENOMIC DNA]</scope>
    <source>
        <strain evidence="2">SZCCT0094</strain>
    </source>
</reference>
<dbReference type="EMBL" id="JAFCLK010000005">
    <property type="protein sequence ID" value="MBR1135315.1"/>
    <property type="molecule type" value="Genomic_DNA"/>
</dbReference>
<protein>
    <submittedName>
        <fullName evidence="1">Substrate-binding domain-containing protein</fullName>
    </submittedName>
</protein>
<evidence type="ECO:0000313" key="2">
    <source>
        <dbReference type="Proteomes" id="UP001314635"/>
    </source>
</evidence>
<sequence length="229" mass="23669">MSVTAAGISSMATRQILAELAAAYEEATGDMITIESVGGVDAAKRIRAGEAFDFAVLASDALQKLEADGHLVPGSIIEIAESPMAMAVRAGQPKPDPLDEAAVRKAMESAKAIGISTGPSGTHVQKLARDWGLESEGASRLVQAKPGIPVAKLLADGEVDVGFQQLSEMLGAPGIEIVGLLPESLQPGTVFAAALCKAAAHPDAARAFIEYLVSEETAETKRQHGMTPV</sequence>
<gene>
    <name evidence="1" type="ORF">JQ619_06030</name>
</gene>
<organism evidence="1 2">
    <name type="scientific">Bradyrhizobium denitrificans</name>
    <dbReference type="NCBI Taxonomy" id="2734912"/>
    <lineage>
        <taxon>Bacteria</taxon>
        <taxon>Pseudomonadati</taxon>
        <taxon>Pseudomonadota</taxon>
        <taxon>Alphaproteobacteria</taxon>
        <taxon>Hyphomicrobiales</taxon>
        <taxon>Nitrobacteraceae</taxon>
        <taxon>Bradyrhizobium</taxon>
    </lineage>
</organism>
<proteinExistence type="predicted"/>
<dbReference type="SUPFAM" id="SSF53850">
    <property type="entry name" value="Periplasmic binding protein-like II"/>
    <property type="match status" value="1"/>
</dbReference>
<dbReference type="InterPro" id="IPR050682">
    <property type="entry name" value="ModA/WtpA"/>
</dbReference>
<dbReference type="PANTHER" id="PTHR30632">
    <property type="entry name" value="MOLYBDATE-BINDING PERIPLASMIC PROTEIN"/>
    <property type="match status" value="1"/>
</dbReference>
<accession>A0ABS5G1X2</accession>
<comment type="caution">
    <text evidence="1">The sequence shown here is derived from an EMBL/GenBank/DDBJ whole genome shotgun (WGS) entry which is preliminary data.</text>
</comment>
<dbReference type="RefSeq" id="WP_172235415.1">
    <property type="nucleotide sequence ID" value="NZ_JABFDP010000001.1"/>
</dbReference>
<evidence type="ECO:0000313" key="1">
    <source>
        <dbReference type="EMBL" id="MBR1135315.1"/>
    </source>
</evidence>
<keyword evidence="2" id="KW-1185">Reference proteome</keyword>
<dbReference type="Gene3D" id="3.40.190.10">
    <property type="entry name" value="Periplasmic binding protein-like II"/>
    <property type="match status" value="2"/>
</dbReference>